<dbReference type="InterPro" id="IPR036291">
    <property type="entry name" value="NAD(P)-bd_dom_sf"/>
</dbReference>
<dbReference type="PANTHER" id="PTHR34598:SF3">
    <property type="entry name" value="OXIDOREDUCTASE AN1597"/>
    <property type="match status" value="1"/>
</dbReference>
<dbReference type="Pfam" id="PF00106">
    <property type="entry name" value="adh_short"/>
    <property type="match status" value="1"/>
</dbReference>
<evidence type="ECO:0000313" key="2">
    <source>
        <dbReference type="EMBL" id="KAK3376115.1"/>
    </source>
</evidence>
<accession>A0AAE0KHW3</accession>
<reference evidence="2" key="2">
    <citation type="submission" date="2023-06" db="EMBL/GenBank/DDBJ databases">
        <authorList>
            <consortium name="Lawrence Berkeley National Laboratory"/>
            <person name="Haridas S."/>
            <person name="Hensen N."/>
            <person name="Bonometti L."/>
            <person name="Westerberg I."/>
            <person name="Brannstrom I.O."/>
            <person name="Guillou S."/>
            <person name="Cros-Aarteil S."/>
            <person name="Calhoun S."/>
            <person name="Kuo A."/>
            <person name="Mondo S."/>
            <person name="Pangilinan J."/>
            <person name="Riley R."/>
            <person name="Labutti K."/>
            <person name="Andreopoulos B."/>
            <person name="Lipzen A."/>
            <person name="Chen C."/>
            <person name="Yanf M."/>
            <person name="Daum C."/>
            <person name="Ng V."/>
            <person name="Clum A."/>
            <person name="Steindorff A."/>
            <person name="Ohm R."/>
            <person name="Martin F."/>
            <person name="Silar P."/>
            <person name="Natvig D."/>
            <person name="Lalanne C."/>
            <person name="Gautier V."/>
            <person name="Ament-Velasquez S.L."/>
            <person name="Kruys A."/>
            <person name="Hutchinson M.I."/>
            <person name="Powell A.J."/>
            <person name="Barry K."/>
            <person name="Miller A.N."/>
            <person name="Grigoriev I.V."/>
            <person name="Debuchy R."/>
            <person name="Gladieux P."/>
            <person name="Thoren M.H."/>
            <person name="Johannesson H."/>
        </authorList>
    </citation>
    <scope>NUCLEOTIDE SEQUENCE</scope>
    <source>
        <strain evidence="2">CBS 958.72</strain>
    </source>
</reference>
<gene>
    <name evidence="2" type="ORF">B0T24DRAFT_677006</name>
</gene>
<dbReference type="InterPro" id="IPR044053">
    <property type="entry name" value="AsaB-like"/>
</dbReference>
<comment type="similarity">
    <text evidence="1">Belongs to the asaB hydroxylase/desaturase family.</text>
</comment>
<reference evidence="2" key="1">
    <citation type="journal article" date="2023" name="Mol. Phylogenet. Evol.">
        <title>Genome-scale phylogeny and comparative genomics of the fungal order Sordariales.</title>
        <authorList>
            <person name="Hensen N."/>
            <person name="Bonometti L."/>
            <person name="Westerberg I."/>
            <person name="Brannstrom I.O."/>
            <person name="Guillou S."/>
            <person name="Cros-Aarteil S."/>
            <person name="Calhoun S."/>
            <person name="Haridas S."/>
            <person name="Kuo A."/>
            <person name="Mondo S."/>
            <person name="Pangilinan J."/>
            <person name="Riley R."/>
            <person name="LaButti K."/>
            <person name="Andreopoulos B."/>
            <person name="Lipzen A."/>
            <person name="Chen C."/>
            <person name="Yan M."/>
            <person name="Daum C."/>
            <person name="Ng V."/>
            <person name="Clum A."/>
            <person name="Steindorff A."/>
            <person name="Ohm R.A."/>
            <person name="Martin F."/>
            <person name="Silar P."/>
            <person name="Natvig D.O."/>
            <person name="Lalanne C."/>
            <person name="Gautier V."/>
            <person name="Ament-Velasquez S.L."/>
            <person name="Kruys A."/>
            <person name="Hutchinson M.I."/>
            <person name="Powell A.J."/>
            <person name="Barry K."/>
            <person name="Miller A.N."/>
            <person name="Grigoriev I.V."/>
            <person name="Debuchy R."/>
            <person name="Gladieux P."/>
            <person name="Hiltunen Thoren M."/>
            <person name="Johannesson H."/>
        </authorList>
    </citation>
    <scope>NUCLEOTIDE SEQUENCE</scope>
    <source>
        <strain evidence="2">CBS 958.72</strain>
    </source>
</reference>
<dbReference type="EMBL" id="JAULSN010000003">
    <property type="protein sequence ID" value="KAK3376115.1"/>
    <property type="molecule type" value="Genomic_DNA"/>
</dbReference>
<comment type="caution">
    <text evidence="2">The sequence shown here is derived from an EMBL/GenBank/DDBJ whole genome shotgun (WGS) entry which is preliminary data.</text>
</comment>
<protein>
    <submittedName>
        <fullName evidence="2">Uncharacterized protein</fullName>
    </submittedName>
</protein>
<organism evidence="2 3">
    <name type="scientific">Lasiosphaeria ovina</name>
    <dbReference type="NCBI Taxonomy" id="92902"/>
    <lineage>
        <taxon>Eukaryota</taxon>
        <taxon>Fungi</taxon>
        <taxon>Dikarya</taxon>
        <taxon>Ascomycota</taxon>
        <taxon>Pezizomycotina</taxon>
        <taxon>Sordariomycetes</taxon>
        <taxon>Sordariomycetidae</taxon>
        <taxon>Sordariales</taxon>
        <taxon>Lasiosphaeriaceae</taxon>
        <taxon>Lasiosphaeria</taxon>
    </lineage>
</organism>
<evidence type="ECO:0000313" key="3">
    <source>
        <dbReference type="Proteomes" id="UP001287356"/>
    </source>
</evidence>
<evidence type="ECO:0000256" key="1">
    <source>
        <dbReference type="ARBA" id="ARBA00023604"/>
    </source>
</evidence>
<proteinExistence type="inferred from homology"/>
<keyword evidence="3" id="KW-1185">Reference proteome</keyword>
<dbReference type="Proteomes" id="UP001287356">
    <property type="component" value="Unassembled WGS sequence"/>
</dbReference>
<dbReference type="InterPro" id="IPR002347">
    <property type="entry name" value="SDR_fam"/>
</dbReference>
<dbReference type="GO" id="GO:0016491">
    <property type="term" value="F:oxidoreductase activity"/>
    <property type="evidence" value="ECO:0007669"/>
    <property type="project" value="InterPro"/>
</dbReference>
<dbReference type="AlphaFoldDB" id="A0AAE0KHW3"/>
<dbReference type="PANTHER" id="PTHR34598">
    <property type="entry name" value="BLL6449 PROTEIN"/>
    <property type="match status" value="1"/>
</dbReference>
<name>A0AAE0KHW3_9PEZI</name>
<dbReference type="CDD" id="cd05233">
    <property type="entry name" value="SDR_c"/>
    <property type="match status" value="1"/>
</dbReference>
<dbReference type="SUPFAM" id="SSF51735">
    <property type="entry name" value="NAD(P)-binding Rossmann-fold domains"/>
    <property type="match status" value="1"/>
</dbReference>
<dbReference type="Gene3D" id="3.40.50.720">
    <property type="entry name" value="NAD(P)-binding Rossmann-like Domain"/>
    <property type="match status" value="1"/>
</dbReference>
<sequence length="406" mass="44283">MSPSSPAQAAESAVRSPLLSASMAPQGSPRGVAIAVVYNVTDIAGIPTLLASVASQLGPVTILVNSAGIALISTLDHHGPGVAATWEKVITTNLTGPAAFMCSVLPAMLAHGRVSPSDNKATKIDTEDNMRTVQASSSTAGLDESRLDRKQPWKAFFQLTNVDGARDLVTIPLADKNGGAQNDIISSTEEAVYVQDDVPSYHPKDETVQLNYIQWDDKFKAEKPYEIISDVPAGLPRVNFSLSPVAPEIIRDMRGREENFNSQDRTTGSRFGPIGMAYRFSTGRHDESKSSMVAGAVVDLDDPLVCLMPVQTVHIDQSPRDAINRVKYHMGERAEGCLKKRFRIIKSFPGTNFLTVDHVPKTYVGQSMYPLVCPGYIWYYLNCQTKDEILLFKTYDSDARARATCK</sequence>